<evidence type="ECO:0000313" key="7">
    <source>
        <dbReference type="Proteomes" id="UP000011715"/>
    </source>
</evidence>
<dbReference type="SUPFAM" id="SSF56104">
    <property type="entry name" value="SAICAR synthase-like"/>
    <property type="match status" value="1"/>
</dbReference>
<dbReference type="InterPro" id="IPR002498">
    <property type="entry name" value="PInositol-4-P-4/5-kinase_core"/>
</dbReference>
<dbReference type="STRING" id="644358.A0A0C4EAX5"/>
<keyword evidence="3" id="KW-0812">Transmembrane</keyword>
<gene>
    <name evidence="5" type="ORF">MAPG_09812</name>
</gene>
<protein>
    <recommendedName>
        <fullName evidence="4">PIPK domain-containing protein</fullName>
    </recommendedName>
</protein>
<reference evidence="6" key="4">
    <citation type="journal article" date="2015" name="G3 (Bethesda)">
        <title>Genome sequences of three phytopathogenic species of the Magnaporthaceae family of fungi.</title>
        <authorList>
            <person name="Okagaki L.H."/>
            <person name="Nunes C.C."/>
            <person name="Sailsbery J."/>
            <person name="Clay B."/>
            <person name="Brown D."/>
            <person name="John T."/>
            <person name="Oh Y."/>
            <person name="Young N."/>
            <person name="Fitzgerald M."/>
            <person name="Haas B.J."/>
            <person name="Zeng Q."/>
            <person name="Young S."/>
            <person name="Adiconis X."/>
            <person name="Fan L."/>
            <person name="Levin J.Z."/>
            <person name="Mitchell T.K."/>
            <person name="Okubara P.A."/>
            <person name="Farman M.L."/>
            <person name="Kohn L.M."/>
            <person name="Birren B."/>
            <person name="Ma L.-J."/>
            <person name="Dean R.A."/>
        </authorList>
    </citation>
    <scope>NUCLEOTIDE SEQUENCE</scope>
    <source>
        <strain evidence="6">ATCC 64411 / 73-15</strain>
    </source>
</reference>
<keyword evidence="1" id="KW-0067">ATP-binding</keyword>
<sequence length="396" mass="44545">MKIRSWLISDSILAAVAAADDGGEGGRKQARHRRILRAILVFFYFFKLFLARYRAADFRDLRVNSWKLDEDEYNASFRQTAHDDDGRERRRGKGKERACLKPVGDLGYSGSTFFTTANGKFMIKSLPRRFEHTFFTHDLLDPYIAHMHRLPHSLLVRITDMVFTPLPTLGGILGLAPTHHIIMENLLYGKEAAGAGGGHWETYDLKPNDYFFPERDLAGGRLAPESVKAKLVDEFPDKITVTGQQREELLETLRADTQLLADHNAIDYSLFLVRYPGPNHPSRQSDGGGDDEVNDAGSDSGLASGAGAAPGDAPVVASDANLWRTGILDTEGRWTYRVVVLDFFWARHKFRARAMTSMVKLFNKLAHKGPMSITANPQEYRQRFLRMVEDIVVASE</sequence>
<dbReference type="EMBL" id="GL876977">
    <property type="protein sequence ID" value="KLU91291.1"/>
    <property type="molecule type" value="Genomic_DNA"/>
</dbReference>
<reference evidence="7" key="2">
    <citation type="submission" date="2010-05" db="EMBL/GenBank/DDBJ databases">
        <title>The genome sequence of Magnaporthe poae strain ATCC 64411.</title>
        <authorList>
            <person name="Ma L.-J."/>
            <person name="Dead R."/>
            <person name="Young S."/>
            <person name="Zeng Q."/>
            <person name="Koehrsen M."/>
            <person name="Alvarado L."/>
            <person name="Berlin A."/>
            <person name="Chapman S.B."/>
            <person name="Chen Z."/>
            <person name="Freedman E."/>
            <person name="Gellesch M."/>
            <person name="Goldberg J."/>
            <person name="Griggs A."/>
            <person name="Gujja S."/>
            <person name="Heilman E.R."/>
            <person name="Heiman D."/>
            <person name="Hepburn T."/>
            <person name="Howarth C."/>
            <person name="Jen D."/>
            <person name="Larson L."/>
            <person name="Mehta T."/>
            <person name="Neiman D."/>
            <person name="Pearson M."/>
            <person name="Roberts A."/>
            <person name="Saif S."/>
            <person name="Shea T."/>
            <person name="Shenoy N."/>
            <person name="Sisk P."/>
            <person name="Stolte C."/>
            <person name="Sykes S."/>
            <person name="Walk T."/>
            <person name="White J."/>
            <person name="Yandava C."/>
            <person name="Haas B."/>
            <person name="Nusbaum C."/>
            <person name="Birren B."/>
        </authorList>
    </citation>
    <scope>NUCLEOTIDE SEQUENCE [LARGE SCALE GENOMIC DNA]</scope>
    <source>
        <strain evidence="7">ATCC 64411 / 73-15</strain>
    </source>
</reference>
<evidence type="ECO:0000256" key="1">
    <source>
        <dbReference type="PROSITE-ProRule" id="PRU00781"/>
    </source>
</evidence>
<dbReference type="EMBL" id="ADBL01002512">
    <property type="status" value="NOT_ANNOTATED_CDS"/>
    <property type="molecule type" value="Genomic_DNA"/>
</dbReference>
<dbReference type="InterPro" id="IPR027484">
    <property type="entry name" value="PInositol-4-P-5-kinase_N"/>
</dbReference>
<evidence type="ECO:0000256" key="3">
    <source>
        <dbReference type="SAM" id="Phobius"/>
    </source>
</evidence>
<dbReference type="PANTHER" id="PTHR23086">
    <property type="entry name" value="PHOSPHATIDYLINOSITOL-4-PHOSPHATE 5-KINASE"/>
    <property type="match status" value="1"/>
</dbReference>
<feature type="compositionally biased region" description="Low complexity" evidence="2">
    <location>
        <begin position="295"/>
        <end position="311"/>
    </location>
</feature>
<organism evidence="6 7">
    <name type="scientific">Magnaporthiopsis poae (strain ATCC 64411 / 73-15)</name>
    <name type="common">Kentucky bluegrass fungus</name>
    <name type="synonym">Magnaporthe poae</name>
    <dbReference type="NCBI Taxonomy" id="644358"/>
    <lineage>
        <taxon>Eukaryota</taxon>
        <taxon>Fungi</taxon>
        <taxon>Dikarya</taxon>
        <taxon>Ascomycota</taxon>
        <taxon>Pezizomycotina</taxon>
        <taxon>Sordariomycetes</taxon>
        <taxon>Sordariomycetidae</taxon>
        <taxon>Magnaporthales</taxon>
        <taxon>Magnaporthaceae</taxon>
        <taxon>Magnaporthiopsis</taxon>
    </lineage>
</organism>
<keyword evidence="1" id="KW-0418">Kinase</keyword>
<dbReference type="GO" id="GO:0005524">
    <property type="term" value="F:ATP binding"/>
    <property type="evidence" value="ECO:0007669"/>
    <property type="project" value="UniProtKB-UniRule"/>
</dbReference>
<evidence type="ECO:0000259" key="4">
    <source>
        <dbReference type="PROSITE" id="PS51455"/>
    </source>
</evidence>
<evidence type="ECO:0000313" key="6">
    <source>
        <dbReference type="EnsemblFungi" id="MAPG_09812T0"/>
    </source>
</evidence>
<proteinExistence type="predicted"/>
<evidence type="ECO:0000313" key="5">
    <source>
        <dbReference type="EMBL" id="KLU91291.1"/>
    </source>
</evidence>
<reference evidence="5" key="3">
    <citation type="submission" date="2011-03" db="EMBL/GenBank/DDBJ databases">
        <title>Annotation of Magnaporthe poae ATCC 64411.</title>
        <authorList>
            <person name="Ma L.-J."/>
            <person name="Dead R."/>
            <person name="Young S.K."/>
            <person name="Zeng Q."/>
            <person name="Gargeya S."/>
            <person name="Fitzgerald M."/>
            <person name="Haas B."/>
            <person name="Abouelleil A."/>
            <person name="Alvarado L."/>
            <person name="Arachchi H.M."/>
            <person name="Berlin A."/>
            <person name="Brown A."/>
            <person name="Chapman S.B."/>
            <person name="Chen Z."/>
            <person name="Dunbar C."/>
            <person name="Freedman E."/>
            <person name="Gearin G."/>
            <person name="Gellesch M."/>
            <person name="Goldberg J."/>
            <person name="Griggs A."/>
            <person name="Gujja S."/>
            <person name="Heiman D."/>
            <person name="Howarth C."/>
            <person name="Larson L."/>
            <person name="Lui A."/>
            <person name="MacDonald P.J.P."/>
            <person name="Mehta T."/>
            <person name="Montmayeur A."/>
            <person name="Murphy C."/>
            <person name="Neiman D."/>
            <person name="Pearson M."/>
            <person name="Priest M."/>
            <person name="Roberts A."/>
            <person name="Saif S."/>
            <person name="Shea T."/>
            <person name="Shenoy N."/>
            <person name="Sisk P."/>
            <person name="Stolte C."/>
            <person name="Sykes S."/>
            <person name="Yandava C."/>
            <person name="Wortman J."/>
            <person name="Nusbaum C."/>
            <person name="Birren B."/>
        </authorList>
    </citation>
    <scope>NUCLEOTIDE SEQUENCE</scope>
    <source>
        <strain evidence="5">ATCC 64411</strain>
    </source>
</reference>
<dbReference type="PROSITE" id="PS51455">
    <property type="entry name" value="PIPK"/>
    <property type="match status" value="1"/>
</dbReference>
<keyword evidence="3" id="KW-1133">Transmembrane helix</keyword>
<dbReference type="InterPro" id="IPR023610">
    <property type="entry name" value="PInositol-4/5-P-5/4-kinase"/>
</dbReference>
<dbReference type="Gene3D" id="3.30.810.10">
    <property type="entry name" value="2-Layer Sandwich"/>
    <property type="match status" value="1"/>
</dbReference>
<feature type="region of interest" description="Disordered" evidence="2">
    <location>
        <begin position="279"/>
        <end position="311"/>
    </location>
</feature>
<name>A0A0C4EAX5_MAGP6</name>
<dbReference type="InterPro" id="IPR027483">
    <property type="entry name" value="PInositol-4-P-4/5-kinase_C_sf"/>
</dbReference>
<evidence type="ECO:0000256" key="2">
    <source>
        <dbReference type="SAM" id="MobiDB-lite"/>
    </source>
</evidence>
<dbReference type="Proteomes" id="UP000011715">
    <property type="component" value="Unassembled WGS sequence"/>
</dbReference>
<dbReference type="GO" id="GO:0005886">
    <property type="term" value="C:plasma membrane"/>
    <property type="evidence" value="ECO:0007669"/>
    <property type="project" value="TreeGrafter"/>
</dbReference>
<dbReference type="Pfam" id="PF01504">
    <property type="entry name" value="PIP5K"/>
    <property type="match status" value="1"/>
</dbReference>
<feature type="domain" description="PIPK" evidence="4">
    <location>
        <begin position="1"/>
        <end position="392"/>
    </location>
</feature>
<dbReference type="PANTHER" id="PTHR23086:SF126">
    <property type="entry name" value="PIPK DOMAIN-CONTAINING PROTEIN"/>
    <property type="match status" value="1"/>
</dbReference>
<keyword evidence="1" id="KW-0547">Nucleotide-binding</keyword>
<keyword evidence="3" id="KW-0472">Membrane</keyword>
<dbReference type="GO" id="GO:0016308">
    <property type="term" value="F:1-phosphatidylinositol-4-phosphate 5-kinase activity"/>
    <property type="evidence" value="ECO:0007669"/>
    <property type="project" value="TreeGrafter"/>
</dbReference>
<dbReference type="EnsemblFungi" id="MAPG_09812T0">
    <property type="protein sequence ID" value="MAPG_09812T0"/>
    <property type="gene ID" value="MAPG_09812"/>
</dbReference>
<feature type="transmembrane region" description="Helical" evidence="3">
    <location>
        <begin position="35"/>
        <end position="53"/>
    </location>
</feature>
<reference evidence="6" key="5">
    <citation type="submission" date="2015-06" db="UniProtKB">
        <authorList>
            <consortium name="EnsemblFungi"/>
        </authorList>
    </citation>
    <scope>IDENTIFICATION</scope>
    <source>
        <strain evidence="6">ATCC 64411</strain>
    </source>
</reference>
<dbReference type="eggNOG" id="ENOG502SIZC">
    <property type="taxonomic scope" value="Eukaryota"/>
</dbReference>
<dbReference type="OMA" id="GDMGYSG"/>
<dbReference type="Gene3D" id="3.30.800.10">
    <property type="entry name" value="Phosphatidylinositol Phosphate Kinase II Beta"/>
    <property type="match status" value="1"/>
</dbReference>
<dbReference type="AlphaFoldDB" id="A0A0C4EAX5"/>
<dbReference type="SMART" id="SM00330">
    <property type="entry name" value="PIPKc"/>
    <property type="match status" value="1"/>
</dbReference>
<dbReference type="VEuPathDB" id="FungiDB:MAPG_09812"/>
<accession>A0A0C4EAX5</accession>
<keyword evidence="1" id="KW-0808">Transferase</keyword>
<dbReference type="GO" id="GO:0046854">
    <property type="term" value="P:phosphatidylinositol phosphate biosynthetic process"/>
    <property type="evidence" value="ECO:0007669"/>
    <property type="project" value="TreeGrafter"/>
</dbReference>
<dbReference type="OrthoDB" id="70770at2759"/>
<reference evidence="5" key="1">
    <citation type="submission" date="2010-05" db="EMBL/GenBank/DDBJ databases">
        <title>The Genome Sequence of Magnaporthe poae strain ATCC 64411.</title>
        <authorList>
            <consortium name="The Broad Institute Genome Sequencing Platform"/>
            <consortium name="Broad Institute Genome Sequencing Center for Infectious Disease"/>
            <person name="Ma L.-J."/>
            <person name="Dead R."/>
            <person name="Young S."/>
            <person name="Zeng Q."/>
            <person name="Koehrsen M."/>
            <person name="Alvarado L."/>
            <person name="Berlin A."/>
            <person name="Chapman S.B."/>
            <person name="Chen Z."/>
            <person name="Freedman E."/>
            <person name="Gellesch M."/>
            <person name="Goldberg J."/>
            <person name="Griggs A."/>
            <person name="Gujja S."/>
            <person name="Heilman E.R."/>
            <person name="Heiman D."/>
            <person name="Hepburn T."/>
            <person name="Howarth C."/>
            <person name="Jen D."/>
            <person name="Larson L."/>
            <person name="Mehta T."/>
            <person name="Neiman D."/>
            <person name="Pearson M."/>
            <person name="Roberts A."/>
            <person name="Saif S."/>
            <person name="Shea T."/>
            <person name="Shenoy N."/>
            <person name="Sisk P."/>
            <person name="Stolte C."/>
            <person name="Sykes S."/>
            <person name="Walk T."/>
            <person name="White J."/>
            <person name="Yandava C."/>
            <person name="Haas B."/>
            <person name="Nusbaum C."/>
            <person name="Birren B."/>
        </authorList>
    </citation>
    <scope>NUCLEOTIDE SEQUENCE</scope>
    <source>
        <strain evidence="5">ATCC 64411</strain>
    </source>
</reference>
<keyword evidence="7" id="KW-1185">Reference proteome</keyword>